<comment type="similarity">
    <text evidence="2">Belongs to the glycosyl hydrolase 1 family.</text>
</comment>
<dbReference type="PATRIC" id="fig|1133569.4.peg.1594"/>
<dbReference type="AlphaFoldDB" id="A0A0R2C7B0"/>
<evidence type="ECO:0000313" key="4">
    <source>
        <dbReference type="Proteomes" id="UP000051576"/>
    </source>
</evidence>
<dbReference type="PROSITE" id="PS00653">
    <property type="entry name" value="GLYCOSYL_HYDROL_F1_2"/>
    <property type="match status" value="1"/>
</dbReference>
<dbReference type="PANTHER" id="PTHR10353:SF122">
    <property type="entry name" value="6-PHOSPHO-BETA-GLUCOSIDASE ASCB-RELATED"/>
    <property type="match status" value="1"/>
</dbReference>
<dbReference type="Proteomes" id="UP000051576">
    <property type="component" value="Unassembled WGS sequence"/>
</dbReference>
<evidence type="ECO:0000256" key="1">
    <source>
        <dbReference type="ARBA" id="ARBA00023295"/>
    </source>
</evidence>
<accession>A0A0R2C7B0</accession>
<keyword evidence="4" id="KW-1185">Reference proteome</keyword>
<gene>
    <name evidence="3" type="ORF">FD21_GL001455</name>
</gene>
<dbReference type="GO" id="GO:0016052">
    <property type="term" value="P:carbohydrate catabolic process"/>
    <property type="evidence" value="ECO:0007669"/>
    <property type="project" value="TreeGrafter"/>
</dbReference>
<dbReference type="eggNOG" id="COG2723">
    <property type="taxonomic scope" value="Bacteria"/>
</dbReference>
<proteinExistence type="inferred from homology"/>
<keyword evidence="1" id="KW-0378">Hydrolase</keyword>
<protein>
    <recommendedName>
        <fullName evidence="5">6-phospho-beta-glucosidase</fullName>
    </recommendedName>
</protein>
<sequence>MILKQNFLWGGAVAANQVEGAWRAHGKGLSVADVASYRPQLDVTNYQKQVAISLEEFQRAINDQSDQNYPKRRGIDGFHRYREDIKLFAEMGFKVLRFSIA</sequence>
<dbReference type="EMBL" id="AYYX01000042">
    <property type="protein sequence ID" value="KRM86866.1"/>
    <property type="molecule type" value="Genomic_DNA"/>
</dbReference>
<dbReference type="PANTHER" id="PTHR10353">
    <property type="entry name" value="GLYCOSYL HYDROLASE"/>
    <property type="match status" value="1"/>
</dbReference>
<evidence type="ECO:0000256" key="2">
    <source>
        <dbReference type="RuleBase" id="RU003690"/>
    </source>
</evidence>
<name>A0A0R2C7B0_9LACO</name>
<comment type="caution">
    <text evidence="3">The sequence shown here is derived from an EMBL/GenBank/DDBJ whole genome shotgun (WGS) entry which is preliminary data.</text>
</comment>
<reference evidence="3 4" key="1">
    <citation type="journal article" date="2015" name="Genome Announc.">
        <title>Expanding the biotechnology potential of lactobacilli through comparative genomics of 213 strains and associated genera.</title>
        <authorList>
            <person name="Sun Z."/>
            <person name="Harris H.M."/>
            <person name="McCann A."/>
            <person name="Guo C."/>
            <person name="Argimon S."/>
            <person name="Zhang W."/>
            <person name="Yang X."/>
            <person name="Jeffery I.B."/>
            <person name="Cooney J.C."/>
            <person name="Kagawa T.F."/>
            <person name="Liu W."/>
            <person name="Song Y."/>
            <person name="Salvetti E."/>
            <person name="Wrobel A."/>
            <person name="Rasinkangas P."/>
            <person name="Parkhill J."/>
            <person name="Rea M.C."/>
            <person name="O'Sullivan O."/>
            <person name="Ritari J."/>
            <person name="Douillard F.P."/>
            <person name="Paul Ross R."/>
            <person name="Yang R."/>
            <person name="Briner A.E."/>
            <person name="Felis G.E."/>
            <person name="de Vos W.M."/>
            <person name="Barrangou R."/>
            <person name="Klaenhammer T.R."/>
            <person name="Caufield P.W."/>
            <person name="Cui Y."/>
            <person name="Zhang H."/>
            <person name="O'Toole P.W."/>
        </authorList>
    </citation>
    <scope>NUCLEOTIDE SEQUENCE [LARGE SCALE GENOMIC DNA]</scope>
    <source>
        <strain evidence="3 4">DSM 20605</strain>
    </source>
</reference>
<dbReference type="InterPro" id="IPR033132">
    <property type="entry name" value="GH_1_N_CS"/>
</dbReference>
<dbReference type="GO" id="GO:0008422">
    <property type="term" value="F:beta-glucosidase activity"/>
    <property type="evidence" value="ECO:0007669"/>
    <property type="project" value="TreeGrafter"/>
</dbReference>
<evidence type="ECO:0000313" key="3">
    <source>
        <dbReference type="EMBL" id="KRM86866.1"/>
    </source>
</evidence>
<dbReference type="InterPro" id="IPR017853">
    <property type="entry name" value="GH"/>
</dbReference>
<dbReference type="GO" id="GO:0005829">
    <property type="term" value="C:cytosol"/>
    <property type="evidence" value="ECO:0007669"/>
    <property type="project" value="TreeGrafter"/>
</dbReference>
<keyword evidence="1" id="KW-0326">Glycosidase</keyword>
<organism evidence="3 4">
    <name type="scientific">Liquorilactobacillus vini DSM 20605</name>
    <dbReference type="NCBI Taxonomy" id="1133569"/>
    <lineage>
        <taxon>Bacteria</taxon>
        <taxon>Bacillati</taxon>
        <taxon>Bacillota</taxon>
        <taxon>Bacilli</taxon>
        <taxon>Lactobacillales</taxon>
        <taxon>Lactobacillaceae</taxon>
        <taxon>Liquorilactobacillus</taxon>
    </lineage>
</organism>
<evidence type="ECO:0008006" key="5">
    <source>
        <dbReference type="Google" id="ProtNLM"/>
    </source>
</evidence>
<dbReference type="Pfam" id="PF00232">
    <property type="entry name" value="Glyco_hydro_1"/>
    <property type="match status" value="1"/>
</dbReference>
<dbReference type="STRING" id="1133569.FD21_GL001455"/>
<dbReference type="Gene3D" id="3.20.20.80">
    <property type="entry name" value="Glycosidases"/>
    <property type="match status" value="1"/>
</dbReference>
<dbReference type="InterPro" id="IPR001360">
    <property type="entry name" value="Glyco_hydro_1"/>
</dbReference>
<dbReference type="SUPFAM" id="SSF51445">
    <property type="entry name" value="(Trans)glycosidases"/>
    <property type="match status" value="1"/>
</dbReference>